<dbReference type="InterPro" id="IPR007922">
    <property type="entry name" value="DciA-like"/>
</dbReference>
<evidence type="ECO:0008006" key="3">
    <source>
        <dbReference type="Google" id="ProtNLM"/>
    </source>
</evidence>
<organism evidence="1 2">
    <name type="scientific">Candidatus Doolittlea endobia</name>
    <dbReference type="NCBI Taxonomy" id="1778262"/>
    <lineage>
        <taxon>Bacteria</taxon>
        <taxon>Pseudomonadati</taxon>
        <taxon>Pseudomonadota</taxon>
        <taxon>Gammaproteobacteria</taxon>
        <taxon>Enterobacterales</taxon>
        <taxon>Enterobacteriaceae</taxon>
        <taxon>Candidatus Doolittlea</taxon>
    </lineage>
</organism>
<dbReference type="STRING" id="1778262.MHIR_DE00125"/>
<accession>A0A143WRU0</accession>
<dbReference type="PATRIC" id="fig|1778262.3.peg.206"/>
<evidence type="ECO:0000313" key="2">
    <source>
        <dbReference type="Proteomes" id="UP000095322"/>
    </source>
</evidence>
<dbReference type="KEGG" id="den:MHIR_DE00125"/>
<dbReference type="AlphaFoldDB" id="A0A143WRU0"/>
<evidence type="ECO:0000313" key="1">
    <source>
        <dbReference type="EMBL" id="CUX96465.1"/>
    </source>
</evidence>
<reference evidence="2" key="1">
    <citation type="submission" date="2016-01" db="EMBL/GenBank/DDBJ databases">
        <authorList>
            <person name="Husnik F."/>
        </authorList>
    </citation>
    <scope>NUCLEOTIDE SEQUENCE [LARGE SCALE GENOMIC DNA]</scope>
</reference>
<sequence>MRNSRPYPIDSLFGNAAEMGCVSLSKIHRRAIFLLKINSAVSTLLPKPLHLWCRVANVRQGILVLETPNASWKMRLRYEQSRLLSALREQILPSLLSIDIRINPGLARKKEENNENCDL</sequence>
<dbReference type="EMBL" id="LN999833">
    <property type="protein sequence ID" value="CUX96465.1"/>
    <property type="molecule type" value="Genomic_DNA"/>
</dbReference>
<dbReference type="Pfam" id="PF05258">
    <property type="entry name" value="DciA"/>
    <property type="match status" value="1"/>
</dbReference>
<keyword evidence="2" id="KW-1185">Reference proteome</keyword>
<protein>
    <recommendedName>
        <fullName evidence="3">DUF721 domain-containing protein</fullName>
    </recommendedName>
</protein>
<dbReference type="Proteomes" id="UP000095322">
    <property type="component" value="Chromosome I"/>
</dbReference>
<name>A0A143WRU0_9ENTR</name>
<gene>
    <name evidence="1" type="ORF">MHIR_DE00125</name>
</gene>
<dbReference type="OrthoDB" id="5767011at2"/>
<proteinExistence type="predicted"/>